<reference evidence="9" key="1">
    <citation type="submission" date="2020-10" db="EMBL/GenBank/DDBJ databases">
        <title>Microbiome of the Black Sea water column analyzed by genome centric metagenomics.</title>
        <authorList>
            <person name="Cabello-Yeves P.J."/>
            <person name="Callieri C."/>
            <person name="Picazo A."/>
            <person name="Mehrshad M."/>
            <person name="Haro-Moreno J.M."/>
            <person name="Roda-Garcia J."/>
            <person name="Dzembekova N."/>
            <person name="Slabakova V."/>
            <person name="Slabakova N."/>
            <person name="Moncheva S."/>
            <person name="Rodriguez-Valera F."/>
        </authorList>
    </citation>
    <scope>NUCLEOTIDE SEQUENCE</scope>
    <source>
        <strain evidence="9">BS307-5m-G49</strain>
    </source>
</reference>
<comment type="subunit">
    <text evidence="7">Homotrimer.</text>
</comment>
<dbReference type="EMBL" id="JADHQC010000001">
    <property type="protein sequence ID" value="MBL6811349.1"/>
    <property type="molecule type" value="Genomic_DNA"/>
</dbReference>
<dbReference type="InterPro" id="IPR018357">
    <property type="entry name" value="Hexapep_transf_CS"/>
</dbReference>
<evidence type="ECO:0000256" key="7">
    <source>
        <dbReference type="HAMAP-Rule" id="MF_00523"/>
    </source>
</evidence>
<name>A0A937HZ32_9GAMM</name>
<proteinExistence type="inferred from homology"/>
<evidence type="ECO:0000313" key="9">
    <source>
        <dbReference type="EMBL" id="MBL6811349.1"/>
    </source>
</evidence>
<evidence type="ECO:0000256" key="4">
    <source>
        <dbReference type="ARBA" id="ARBA00022737"/>
    </source>
</evidence>
<dbReference type="Proteomes" id="UP000744438">
    <property type="component" value="Unassembled WGS sequence"/>
</dbReference>
<dbReference type="Pfam" id="PF00132">
    <property type="entry name" value="Hexapep"/>
    <property type="match status" value="2"/>
</dbReference>
<evidence type="ECO:0000256" key="2">
    <source>
        <dbReference type="ARBA" id="ARBA00022556"/>
    </source>
</evidence>
<evidence type="ECO:0000256" key="1">
    <source>
        <dbReference type="ARBA" id="ARBA00022516"/>
    </source>
</evidence>
<evidence type="ECO:0000256" key="5">
    <source>
        <dbReference type="ARBA" id="ARBA00023098"/>
    </source>
</evidence>
<dbReference type="NCBIfam" id="NF002060">
    <property type="entry name" value="PRK00892.1"/>
    <property type="match status" value="1"/>
</dbReference>
<dbReference type="Pfam" id="PF04613">
    <property type="entry name" value="LpxD"/>
    <property type="match status" value="1"/>
</dbReference>
<dbReference type="SUPFAM" id="SSF51161">
    <property type="entry name" value="Trimeric LpxA-like enzymes"/>
    <property type="match status" value="1"/>
</dbReference>
<dbReference type="PANTHER" id="PTHR43378:SF2">
    <property type="entry name" value="UDP-3-O-ACYLGLUCOSAMINE N-ACYLTRANSFERASE 1, MITOCHONDRIAL-RELATED"/>
    <property type="match status" value="1"/>
</dbReference>
<dbReference type="InterPro" id="IPR011004">
    <property type="entry name" value="Trimer_LpxA-like_sf"/>
</dbReference>
<dbReference type="HAMAP" id="MF_00523">
    <property type="entry name" value="LpxD"/>
    <property type="match status" value="1"/>
</dbReference>
<evidence type="ECO:0000256" key="6">
    <source>
        <dbReference type="ARBA" id="ARBA00023315"/>
    </source>
</evidence>
<dbReference type="PANTHER" id="PTHR43378">
    <property type="entry name" value="UDP-3-O-ACYLGLUCOSAMINE N-ACYLTRANSFERASE"/>
    <property type="match status" value="1"/>
</dbReference>
<dbReference type="AlphaFoldDB" id="A0A937HZ32"/>
<sequence length="324" mass="35414">MSKKSFKLSEISDFLGGQLVGDGSKIVSEIKTLLEADKGSISFIYNKKFRKDLEATSASAVLISKEYIEYCHVDYILVANPHESYAKLTQLFSGNLRNETLNKNYVDSYSKDEIEIGNNVYIGKNVIIEKGTKINSGVFVGNNVFIGEDTYLHPNVCLYHSIRIGKRNIIHANSVIGSDGLGFAKSENSWEKIEHLGSVELRDNVEVGASCTIDRASLGTTLLNSGVKLDNQVHIAHNCNIGKNTIIGAKTAIAGSTVIGEDCLIGGGCGIVDNIKIENGVRINPMSYITRSIKKPGIYSGGAVVLEHSKWLKHITIQKKEFDD</sequence>
<feature type="active site" description="Proton acceptor" evidence="7">
    <location>
        <position position="237"/>
    </location>
</feature>
<feature type="domain" description="UDP-3-O-[3-hydroxymyristoyl] glucosamine N-acyltransferase non-repeat region" evidence="8">
    <location>
        <begin position="27"/>
        <end position="91"/>
    </location>
</feature>
<keyword evidence="3 7" id="KW-0808">Transferase</keyword>
<dbReference type="CDD" id="cd03352">
    <property type="entry name" value="LbH_LpxD"/>
    <property type="match status" value="1"/>
</dbReference>
<evidence type="ECO:0000313" key="10">
    <source>
        <dbReference type="Proteomes" id="UP000744438"/>
    </source>
</evidence>
<dbReference type="GO" id="GO:0009245">
    <property type="term" value="P:lipid A biosynthetic process"/>
    <property type="evidence" value="ECO:0007669"/>
    <property type="project" value="UniProtKB-UniRule"/>
</dbReference>
<keyword evidence="1 7" id="KW-0444">Lipid biosynthesis</keyword>
<organism evidence="9 10">
    <name type="scientific">SAR86 cluster bacterium</name>
    <dbReference type="NCBI Taxonomy" id="2030880"/>
    <lineage>
        <taxon>Bacteria</taxon>
        <taxon>Pseudomonadati</taxon>
        <taxon>Pseudomonadota</taxon>
        <taxon>Gammaproteobacteria</taxon>
        <taxon>SAR86 cluster</taxon>
    </lineage>
</organism>
<keyword evidence="6 7" id="KW-0012">Acyltransferase</keyword>
<accession>A0A937HZ32</accession>
<dbReference type="InterPro" id="IPR020573">
    <property type="entry name" value="UDP_GlcNAc_AcTrfase_non-rep"/>
</dbReference>
<dbReference type="GO" id="GO:0016020">
    <property type="term" value="C:membrane"/>
    <property type="evidence" value="ECO:0007669"/>
    <property type="project" value="GOC"/>
</dbReference>
<evidence type="ECO:0000256" key="3">
    <source>
        <dbReference type="ARBA" id="ARBA00022679"/>
    </source>
</evidence>
<dbReference type="GO" id="GO:0103118">
    <property type="term" value="F:UDP-3-O-[(3R)-3-hydroxyacyl]-glucosamine N-acyltransferase activity"/>
    <property type="evidence" value="ECO:0007669"/>
    <property type="project" value="UniProtKB-EC"/>
</dbReference>
<protein>
    <recommendedName>
        <fullName evidence="7">UDP-3-O-acylglucosamine N-acyltransferase</fullName>
        <ecNumber evidence="7">2.3.1.191</ecNumber>
    </recommendedName>
</protein>
<comment type="similarity">
    <text evidence="7">Belongs to the transferase hexapeptide repeat family. LpxD subfamily.</text>
</comment>
<dbReference type="InterPro" id="IPR001451">
    <property type="entry name" value="Hexapep"/>
</dbReference>
<dbReference type="PROSITE" id="PS00101">
    <property type="entry name" value="HEXAPEP_TRANSFERASES"/>
    <property type="match status" value="1"/>
</dbReference>
<keyword evidence="5 7" id="KW-0443">Lipid metabolism</keyword>
<dbReference type="GO" id="GO:0016410">
    <property type="term" value="F:N-acyltransferase activity"/>
    <property type="evidence" value="ECO:0007669"/>
    <property type="project" value="InterPro"/>
</dbReference>
<dbReference type="NCBIfam" id="TIGR01853">
    <property type="entry name" value="lipid_A_lpxD"/>
    <property type="match status" value="1"/>
</dbReference>
<dbReference type="EC" id="2.3.1.191" evidence="7"/>
<keyword evidence="4 7" id="KW-0677">Repeat</keyword>
<keyword evidence="2 7" id="KW-0441">Lipid A biosynthesis</keyword>
<evidence type="ECO:0000259" key="8">
    <source>
        <dbReference type="Pfam" id="PF04613"/>
    </source>
</evidence>
<dbReference type="Gene3D" id="3.40.1390.10">
    <property type="entry name" value="MurE/MurF, N-terminal domain"/>
    <property type="match status" value="1"/>
</dbReference>
<comment type="function">
    <text evidence="7">Catalyzes the N-acylation of UDP-3-O-acylglucosamine using 3-hydroxyacyl-ACP as the acyl donor. Is involved in the biosynthesis of lipid A, a phosphorylated glycolipid that anchors the lipopolysaccharide to the outer membrane of the cell.</text>
</comment>
<dbReference type="InterPro" id="IPR007691">
    <property type="entry name" value="LpxD"/>
</dbReference>
<comment type="caution">
    <text evidence="9">The sequence shown here is derived from an EMBL/GenBank/DDBJ whole genome shotgun (WGS) entry which is preliminary data.</text>
</comment>
<dbReference type="Gene3D" id="2.160.10.10">
    <property type="entry name" value="Hexapeptide repeat proteins"/>
    <property type="match status" value="1"/>
</dbReference>
<comment type="catalytic activity">
    <reaction evidence="7">
        <text>a UDP-3-O-[(3R)-3-hydroxyacyl]-alpha-D-glucosamine + a (3R)-hydroxyacyl-[ACP] = a UDP-2-N,3-O-bis[(3R)-3-hydroxyacyl]-alpha-D-glucosamine + holo-[ACP] + H(+)</text>
        <dbReference type="Rhea" id="RHEA:53836"/>
        <dbReference type="Rhea" id="RHEA-COMP:9685"/>
        <dbReference type="Rhea" id="RHEA-COMP:9945"/>
        <dbReference type="ChEBI" id="CHEBI:15378"/>
        <dbReference type="ChEBI" id="CHEBI:64479"/>
        <dbReference type="ChEBI" id="CHEBI:78827"/>
        <dbReference type="ChEBI" id="CHEBI:137740"/>
        <dbReference type="ChEBI" id="CHEBI:137748"/>
        <dbReference type="EC" id="2.3.1.191"/>
    </reaction>
</comment>
<comment type="pathway">
    <text evidence="7">Bacterial outer membrane biogenesis; LPS lipid A biosynthesis.</text>
</comment>
<gene>
    <name evidence="7 9" type="primary">lpxD</name>
    <name evidence="9" type="ORF">ISQ63_00530</name>
</gene>